<keyword evidence="2" id="KW-1185">Reference proteome</keyword>
<name>C2MCS7_9PORP</name>
<gene>
    <name evidence="1" type="ORF">PORUE0001_1759</name>
</gene>
<protein>
    <submittedName>
        <fullName evidence="1">Uncharacterized protein</fullName>
    </submittedName>
</protein>
<dbReference type="AlphaFoldDB" id="C2MCS7"/>
<dbReference type="EMBL" id="ACLR01000179">
    <property type="protein sequence ID" value="EEK16453.1"/>
    <property type="molecule type" value="Genomic_DNA"/>
</dbReference>
<comment type="caution">
    <text evidence="1">The sequence shown here is derived from an EMBL/GenBank/DDBJ whole genome shotgun (WGS) entry which is preliminary data.</text>
</comment>
<sequence length="84" mass="9575">MLFDLSILHAVASEERKPAIEELISKVIDSENDFIARISHTDGRGEAKLVRKYYSKLQEEYLHFANEIEGEVNKLGDELLTPEA</sequence>
<dbReference type="Proteomes" id="UP000003303">
    <property type="component" value="Unassembled WGS sequence"/>
</dbReference>
<evidence type="ECO:0000313" key="1">
    <source>
        <dbReference type="EMBL" id="EEK16453.1"/>
    </source>
</evidence>
<accession>C2MCS7</accession>
<evidence type="ECO:0000313" key="2">
    <source>
        <dbReference type="Proteomes" id="UP000003303"/>
    </source>
</evidence>
<organism evidence="1 2">
    <name type="scientific">Porphyromonas uenonis 60-3</name>
    <dbReference type="NCBI Taxonomy" id="596327"/>
    <lineage>
        <taxon>Bacteria</taxon>
        <taxon>Pseudomonadati</taxon>
        <taxon>Bacteroidota</taxon>
        <taxon>Bacteroidia</taxon>
        <taxon>Bacteroidales</taxon>
        <taxon>Porphyromonadaceae</taxon>
        <taxon>Porphyromonas</taxon>
    </lineage>
</organism>
<proteinExistence type="predicted"/>
<dbReference type="STRING" id="596327.PORUE0001_1759"/>
<reference evidence="1 2" key="1">
    <citation type="submission" date="2009-04" db="EMBL/GenBank/DDBJ databases">
        <authorList>
            <person name="Sebastian Y."/>
            <person name="Madupu R."/>
            <person name="Durkin A.S."/>
            <person name="Torralba M."/>
            <person name="Methe B."/>
            <person name="Sutton G.G."/>
            <person name="Strausberg R.L."/>
            <person name="Nelson K.E."/>
        </authorList>
    </citation>
    <scope>NUCLEOTIDE SEQUENCE [LARGE SCALE GENOMIC DNA]</scope>
    <source>
        <strain evidence="1 2">60-3</strain>
    </source>
</reference>